<dbReference type="Proteomes" id="UP001187192">
    <property type="component" value="Unassembled WGS sequence"/>
</dbReference>
<evidence type="ECO:0000256" key="8">
    <source>
        <dbReference type="ARBA" id="ARBA00022833"/>
    </source>
</evidence>
<comment type="subcellular location">
    <subcellularLocation>
        <location evidence="2">Secreted</location>
    </subcellularLocation>
</comment>
<dbReference type="InterPro" id="IPR004843">
    <property type="entry name" value="Calcineurin-like_PHP"/>
</dbReference>
<keyword evidence="8" id="KW-0862">Zinc</keyword>
<evidence type="ECO:0000256" key="2">
    <source>
        <dbReference type="ARBA" id="ARBA00004613"/>
    </source>
</evidence>
<protein>
    <recommendedName>
        <fullName evidence="12">Calcineurin-like phosphoesterase domain-containing protein</fullName>
    </recommendedName>
</protein>
<keyword evidence="11" id="KW-1133">Transmembrane helix</keyword>
<keyword evidence="5" id="KW-0964">Secreted</keyword>
<evidence type="ECO:0000256" key="11">
    <source>
        <dbReference type="SAM" id="Phobius"/>
    </source>
</evidence>
<keyword evidence="14" id="KW-1185">Reference proteome</keyword>
<comment type="subunit">
    <text evidence="4">Homodimer.</text>
</comment>
<dbReference type="InterPro" id="IPR029052">
    <property type="entry name" value="Metallo-depent_PP-like"/>
</dbReference>
<dbReference type="Gene3D" id="3.60.21.10">
    <property type="match status" value="1"/>
</dbReference>
<dbReference type="PANTHER" id="PTHR32440">
    <property type="entry name" value="PHOSPHATASE DCR2-RELATED-RELATED"/>
    <property type="match status" value="1"/>
</dbReference>
<feature type="domain" description="Calcineurin-like phosphoesterase" evidence="12">
    <location>
        <begin position="78"/>
        <end position="340"/>
    </location>
</feature>
<reference evidence="13" key="1">
    <citation type="submission" date="2023-07" db="EMBL/GenBank/DDBJ databases">
        <title>draft genome sequence of fig (Ficus carica).</title>
        <authorList>
            <person name="Takahashi T."/>
            <person name="Nishimura K."/>
        </authorList>
    </citation>
    <scope>NUCLEOTIDE SEQUENCE</scope>
</reference>
<evidence type="ECO:0000256" key="4">
    <source>
        <dbReference type="ARBA" id="ARBA00011738"/>
    </source>
</evidence>
<evidence type="ECO:0000256" key="3">
    <source>
        <dbReference type="ARBA" id="ARBA00008723"/>
    </source>
</evidence>
<evidence type="ECO:0000256" key="6">
    <source>
        <dbReference type="ARBA" id="ARBA00022723"/>
    </source>
</evidence>
<keyword evidence="9" id="KW-0408">Iron</keyword>
<comment type="cofactor">
    <cofactor evidence="1">
        <name>Zn(2+)</name>
        <dbReference type="ChEBI" id="CHEBI:29105"/>
    </cofactor>
</comment>
<sequence length="420" mass="47712">METEKRKKKKEWWYSWVYLGMVLGIVYLVDRFLLLSRSPSLQIHQIKLHQKRFPPLPLRFRSLFHASAPASASASASFKILQVADLHYGTSRCRDVLKSQFRDCSDLNSTRFLRTLIQSENPDFIAFTGDNIFGSTATDAAESLFRAFGPAIESRLPWAAILGNHDQESTMNRDELMFFISLFDYSLSQINPSPDQLSDKFIDGFGNYNLRVFGPPGSLLANTTLLHLLFLDSGDRETVDGIRTYGWIKESQLRWISRVSQGFKDQKEDIGQSPDALKPQAPPALAFFHIPIPEVRQLYYKKIVGQFQEAVACSSVNSGVLQTLVSMGDVKAVFMGHDHNNDFCGNLDGIWFCYGGGFGYHGYGKAGWPRRARVVLAELGKGERDWMGVRRIKTWKRLDDDKLSKIDEQVLWEWQSSSGQ</sequence>
<dbReference type="SUPFAM" id="SSF56300">
    <property type="entry name" value="Metallo-dependent phosphatases"/>
    <property type="match status" value="1"/>
</dbReference>
<proteinExistence type="inferred from homology"/>
<accession>A0AA88E531</accession>
<dbReference type="GO" id="GO:0005737">
    <property type="term" value="C:cytoplasm"/>
    <property type="evidence" value="ECO:0007669"/>
    <property type="project" value="TreeGrafter"/>
</dbReference>
<dbReference type="InterPro" id="IPR011230">
    <property type="entry name" value="PAP14/16/28/29"/>
</dbReference>
<keyword evidence="6" id="KW-0479">Metal-binding</keyword>
<dbReference type="CDD" id="cd07383">
    <property type="entry name" value="MPP_Dcr2"/>
    <property type="match status" value="1"/>
</dbReference>
<evidence type="ECO:0000256" key="7">
    <source>
        <dbReference type="ARBA" id="ARBA00022729"/>
    </source>
</evidence>
<dbReference type="Gramene" id="FCD_00016021-RA">
    <property type="protein sequence ID" value="FCD_00016021-RA:cds"/>
    <property type="gene ID" value="FCD_00016021"/>
</dbReference>
<dbReference type="GO" id="GO:0046872">
    <property type="term" value="F:metal ion binding"/>
    <property type="evidence" value="ECO:0007669"/>
    <property type="project" value="UniProtKB-KW"/>
</dbReference>
<comment type="similarity">
    <text evidence="3">Belongs to the metallophosphoesterase superfamily. Purple acid phosphatase family.</text>
</comment>
<dbReference type="PIRSF" id="PIRSF030250">
    <property type="entry name" value="Ptase_At2g46880"/>
    <property type="match status" value="1"/>
</dbReference>
<evidence type="ECO:0000256" key="9">
    <source>
        <dbReference type="ARBA" id="ARBA00023004"/>
    </source>
</evidence>
<dbReference type="GO" id="GO:0016788">
    <property type="term" value="F:hydrolase activity, acting on ester bonds"/>
    <property type="evidence" value="ECO:0007669"/>
    <property type="project" value="TreeGrafter"/>
</dbReference>
<keyword evidence="11" id="KW-0812">Transmembrane</keyword>
<organism evidence="13 14">
    <name type="scientific">Ficus carica</name>
    <name type="common">Common fig</name>
    <dbReference type="NCBI Taxonomy" id="3494"/>
    <lineage>
        <taxon>Eukaryota</taxon>
        <taxon>Viridiplantae</taxon>
        <taxon>Streptophyta</taxon>
        <taxon>Embryophyta</taxon>
        <taxon>Tracheophyta</taxon>
        <taxon>Spermatophyta</taxon>
        <taxon>Magnoliopsida</taxon>
        <taxon>eudicotyledons</taxon>
        <taxon>Gunneridae</taxon>
        <taxon>Pentapetalae</taxon>
        <taxon>rosids</taxon>
        <taxon>fabids</taxon>
        <taxon>Rosales</taxon>
        <taxon>Moraceae</taxon>
        <taxon>Ficeae</taxon>
        <taxon>Ficus</taxon>
    </lineage>
</organism>
<keyword evidence="11" id="KW-0472">Membrane</keyword>
<dbReference type="EMBL" id="BTGU01000173">
    <property type="protein sequence ID" value="GMN64244.1"/>
    <property type="molecule type" value="Genomic_DNA"/>
</dbReference>
<comment type="caution">
    <text evidence="13">The sequence shown here is derived from an EMBL/GenBank/DDBJ whole genome shotgun (WGS) entry which is preliminary data.</text>
</comment>
<evidence type="ECO:0000256" key="1">
    <source>
        <dbReference type="ARBA" id="ARBA00001947"/>
    </source>
</evidence>
<dbReference type="FunFam" id="3.60.21.10:FF:000038">
    <property type="entry name" value="Probable inactive purple acid phosphatase 29"/>
    <property type="match status" value="1"/>
</dbReference>
<dbReference type="GO" id="GO:0005576">
    <property type="term" value="C:extracellular region"/>
    <property type="evidence" value="ECO:0007669"/>
    <property type="project" value="UniProtKB-SubCell"/>
</dbReference>
<keyword evidence="7" id="KW-0732">Signal</keyword>
<dbReference type="PANTHER" id="PTHR32440:SF2">
    <property type="entry name" value="INACTIVE PURPLE ACID PHOSPHATASE 28-RELATED"/>
    <property type="match status" value="1"/>
</dbReference>
<evidence type="ECO:0000256" key="5">
    <source>
        <dbReference type="ARBA" id="ARBA00022525"/>
    </source>
</evidence>
<feature type="transmembrane region" description="Helical" evidence="11">
    <location>
        <begin position="12"/>
        <end position="29"/>
    </location>
</feature>
<evidence type="ECO:0000259" key="12">
    <source>
        <dbReference type="Pfam" id="PF00149"/>
    </source>
</evidence>
<keyword evidence="10" id="KW-0325">Glycoprotein</keyword>
<gene>
    <name evidence="13" type="ORF">TIFTF001_033308</name>
</gene>
<dbReference type="AlphaFoldDB" id="A0AA88E531"/>
<evidence type="ECO:0000313" key="14">
    <source>
        <dbReference type="Proteomes" id="UP001187192"/>
    </source>
</evidence>
<evidence type="ECO:0000313" key="13">
    <source>
        <dbReference type="EMBL" id="GMN64244.1"/>
    </source>
</evidence>
<evidence type="ECO:0000256" key="10">
    <source>
        <dbReference type="ARBA" id="ARBA00023180"/>
    </source>
</evidence>
<name>A0AA88E531_FICCA</name>
<dbReference type="Pfam" id="PF00149">
    <property type="entry name" value="Metallophos"/>
    <property type="match status" value="1"/>
</dbReference>